<feature type="transmembrane region" description="Helical" evidence="1">
    <location>
        <begin position="14"/>
        <end position="35"/>
    </location>
</feature>
<evidence type="ECO:0000256" key="1">
    <source>
        <dbReference type="SAM" id="Phobius"/>
    </source>
</evidence>
<keyword evidence="3" id="KW-1185">Reference proteome</keyword>
<keyword evidence="1" id="KW-0812">Transmembrane</keyword>
<gene>
    <name evidence="2" type="ORF">LSALG_LOCUS18278</name>
</gene>
<keyword evidence="1" id="KW-1133">Transmembrane helix</keyword>
<sequence>MFYKKTVEIRKSKGLGRCIAPNLYLLHSLIVIPLISKHHRRHVSVKKKKKNEGFIGRHHLLLFFLPATPPLSLSFIIRRSTILCVSLFVCIFNRPRRLFRSLFVHYSFVPGFIGQFGLPSSSINKKSIDLFPLISRFKHCTKGRQIETKASIKRR</sequence>
<dbReference type="EMBL" id="OX465080">
    <property type="protein sequence ID" value="CAI9278411.1"/>
    <property type="molecule type" value="Genomic_DNA"/>
</dbReference>
<proteinExistence type="predicted"/>
<keyword evidence="1" id="KW-0472">Membrane</keyword>
<dbReference type="AlphaFoldDB" id="A0AA36E0J5"/>
<name>A0AA36E0J5_LACSI</name>
<accession>A0AA36E0J5</accession>
<reference evidence="2" key="1">
    <citation type="submission" date="2023-04" db="EMBL/GenBank/DDBJ databases">
        <authorList>
            <person name="Vijverberg K."/>
            <person name="Xiong W."/>
            <person name="Schranz E."/>
        </authorList>
    </citation>
    <scope>NUCLEOTIDE SEQUENCE</scope>
</reference>
<evidence type="ECO:0000313" key="2">
    <source>
        <dbReference type="EMBL" id="CAI9278411.1"/>
    </source>
</evidence>
<evidence type="ECO:0000313" key="3">
    <source>
        <dbReference type="Proteomes" id="UP001177003"/>
    </source>
</evidence>
<protein>
    <submittedName>
        <fullName evidence="2">Uncharacterized protein</fullName>
    </submittedName>
</protein>
<organism evidence="2 3">
    <name type="scientific">Lactuca saligna</name>
    <name type="common">Willowleaf lettuce</name>
    <dbReference type="NCBI Taxonomy" id="75948"/>
    <lineage>
        <taxon>Eukaryota</taxon>
        <taxon>Viridiplantae</taxon>
        <taxon>Streptophyta</taxon>
        <taxon>Embryophyta</taxon>
        <taxon>Tracheophyta</taxon>
        <taxon>Spermatophyta</taxon>
        <taxon>Magnoliopsida</taxon>
        <taxon>eudicotyledons</taxon>
        <taxon>Gunneridae</taxon>
        <taxon>Pentapetalae</taxon>
        <taxon>asterids</taxon>
        <taxon>campanulids</taxon>
        <taxon>Asterales</taxon>
        <taxon>Asteraceae</taxon>
        <taxon>Cichorioideae</taxon>
        <taxon>Cichorieae</taxon>
        <taxon>Lactucinae</taxon>
        <taxon>Lactuca</taxon>
    </lineage>
</organism>
<dbReference type="Proteomes" id="UP001177003">
    <property type="component" value="Chromosome 4"/>
</dbReference>